<feature type="domain" description="ABC3 transporter permease C-terminal" evidence="8">
    <location>
        <begin position="285"/>
        <end position="402"/>
    </location>
</feature>
<name>A0A0D7W046_9FLAO</name>
<keyword evidence="10" id="KW-0067">ATP-binding</keyword>
<dbReference type="RefSeq" id="WP_044626506.1">
    <property type="nucleotide sequence ID" value="NZ_JTDV01000008.1"/>
</dbReference>
<dbReference type="STRING" id="1382798.PK35_09615"/>
<feature type="transmembrane region" description="Helical" evidence="7">
    <location>
        <begin position="326"/>
        <end position="353"/>
    </location>
</feature>
<proteinExistence type="inferred from homology"/>
<dbReference type="Pfam" id="PF12704">
    <property type="entry name" value="MacB_PCD"/>
    <property type="match status" value="1"/>
</dbReference>
<dbReference type="PATRIC" id="fig|1382798.3.peg.3275"/>
<feature type="domain" description="MacB-like periplasmic core" evidence="9">
    <location>
        <begin position="22"/>
        <end position="235"/>
    </location>
</feature>
<feature type="transmembrane region" description="Helical" evidence="7">
    <location>
        <begin position="373"/>
        <end position="392"/>
    </location>
</feature>
<evidence type="ECO:0000313" key="11">
    <source>
        <dbReference type="Proteomes" id="UP000032361"/>
    </source>
</evidence>
<dbReference type="Proteomes" id="UP000032361">
    <property type="component" value="Unassembled WGS sequence"/>
</dbReference>
<dbReference type="InterPro" id="IPR050250">
    <property type="entry name" value="Macrolide_Exporter_MacB"/>
</dbReference>
<evidence type="ECO:0000256" key="7">
    <source>
        <dbReference type="SAM" id="Phobius"/>
    </source>
</evidence>
<dbReference type="AlphaFoldDB" id="A0A0D7W046"/>
<dbReference type="OrthoDB" id="9770036at2"/>
<keyword evidence="10" id="KW-0547">Nucleotide-binding</keyword>
<gene>
    <name evidence="10" type="ORF">PK35_09615</name>
</gene>
<dbReference type="PANTHER" id="PTHR30572:SF4">
    <property type="entry name" value="ABC TRANSPORTER PERMEASE YTRF"/>
    <property type="match status" value="1"/>
</dbReference>
<dbReference type="InterPro" id="IPR003838">
    <property type="entry name" value="ABC3_permease_C"/>
</dbReference>
<dbReference type="InterPro" id="IPR025857">
    <property type="entry name" value="MacB_PCD"/>
</dbReference>
<evidence type="ECO:0000256" key="3">
    <source>
        <dbReference type="ARBA" id="ARBA00022692"/>
    </source>
</evidence>
<keyword evidence="3 7" id="KW-0812">Transmembrane</keyword>
<reference evidence="10 11" key="1">
    <citation type="journal article" date="2015" name="Antonie Van Leeuwenhoek">
        <title>Tamlana nanhaiensis sp. nov., isolated from surface seawater collected from the South China Sea.</title>
        <authorList>
            <person name="Liu X."/>
            <person name="Lai Q."/>
            <person name="Du Y."/>
            <person name="Li G."/>
            <person name="Sun F."/>
            <person name="Shao Z."/>
        </authorList>
    </citation>
    <scope>NUCLEOTIDE SEQUENCE [LARGE SCALE GENOMIC DNA]</scope>
    <source>
        <strain evidence="10 11">FHC16</strain>
    </source>
</reference>
<evidence type="ECO:0000259" key="9">
    <source>
        <dbReference type="Pfam" id="PF12704"/>
    </source>
</evidence>
<evidence type="ECO:0000256" key="1">
    <source>
        <dbReference type="ARBA" id="ARBA00004651"/>
    </source>
</evidence>
<evidence type="ECO:0000256" key="2">
    <source>
        <dbReference type="ARBA" id="ARBA00022475"/>
    </source>
</evidence>
<dbReference type="GO" id="GO:0022857">
    <property type="term" value="F:transmembrane transporter activity"/>
    <property type="evidence" value="ECO:0007669"/>
    <property type="project" value="TreeGrafter"/>
</dbReference>
<evidence type="ECO:0000256" key="4">
    <source>
        <dbReference type="ARBA" id="ARBA00022989"/>
    </source>
</evidence>
<feature type="transmembrane region" description="Helical" evidence="7">
    <location>
        <begin position="21"/>
        <end position="42"/>
    </location>
</feature>
<comment type="subcellular location">
    <subcellularLocation>
        <location evidence="1">Cell membrane</location>
        <topology evidence="1">Multi-pass membrane protein</topology>
    </subcellularLocation>
</comment>
<keyword evidence="4 7" id="KW-1133">Transmembrane helix</keyword>
<dbReference type="GO" id="GO:0005886">
    <property type="term" value="C:plasma membrane"/>
    <property type="evidence" value="ECO:0007669"/>
    <property type="project" value="UniProtKB-SubCell"/>
</dbReference>
<comment type="similarity">
    <text evidence="6">Belongs to the ABC-4 integral membrane protein family.</text>
</comment>
<keyword evidence="11" id="KW-1185">Reference proteome</keyword>
<accession>A0A0D7W046</accession>
<evidence type="ECO:0000256" key="5">
    <source>
        <dbReference type="ARBA" id="ARBA00023136"/>
    </source>
</evidence>
<keyword evidence="2" id="KW-1003">Cell membrane</keyword>
<sequence>MFDLDLWREIFQSINMNRTRSVLSGFTVAFAILLFAILFGIANGLQNTFNDQFVDDANNSIFIRSGFTSKAHKGFQAGRKIQFENKDYNFVKEEYNDDIEYLTARVYKSLNASYKGEQNTYDVRAVHPDHQFLERTIVKEGRYINFNDIKNLSKVVVVGRLVEEDLYKKTTALGKYINLSGIQYKIVGVFEDEGGDYEERRIYMPITTAQNIYGNNNYIDEINLTYNPEMSSDEALAFGNKMLAKLKDRFSVANTDQRAIRIWNMAQGTKQVDIMTSSLTVIILIIGLGTLIAGIVGISNIMIFIVKERTKEIGIRKALGASPRSIVSIILIESVIITAIAGYIGLLAGVGVLELVGPSLETYFIKDPGVSTSLVFGATITLIVAGTIAGYLPAKKASQIKPIVALRND</sequence>
<evidence type="ECO:0000313" key="10">
    <source>
        <dbReference type="EMBL" id="KJD32461.1"/>
    </source>
</evidence>
<keyword evidence="5 7" id="KW-0472">Membrane</keyword>
<dbReference type="GO" id="GO:0005524">
    <property type="term" value="F:ATP binding"/>
    <property type="evidence" value="ECO:0007669"/>
    <property type="project" value="UniProtKB-KW"/>
</dbReference>
<organism evidence="10 11">
    <name type="scientific">Neotamlana nanhaiensis</name>
    <dbReference type="NCBI Taxonomy" id="1382798"/>
    <lineage>
        <taxon>Bacteria</taxon>
        <taxon>Pseudomonadati</taxon>
        <taxon>Bacteroidota</taxon>
        <taxon>Flavobacteriia</taxon>
        <taxon>Flavobacteriales</taxon>
        <taxon>Flavobacteriaceae</taxon>
        <taxon>Neotamlana</taxon>
    </lineage>
</organism>
<evidence type="ECO:0000256" key="6">
    <source>
        <dbReference type="ARBA" id="ARBA00038076"/>
    </source>
</evidence>
<feature type="transmembrane region" description="Helical" evidence="7">
    <location>
        <begin position="279"/>
        <end position="306"/>
    </location>
</feature>
<comment type="caution">
    <text evidence="10">The sequence shown here is derived from an EMBL/GenBank/DDBJ whole genome shotgun (WGS) entry which is preliminary data.</text>
</comment>
<dbReference type="EMBL" id="JTDV01000008">
    <property type="protein sequence ID" value="KJD32461.1"/>
    <property type="molecule type" value="Genomic_DNA"/>
</dbReference>
<dbReference type="Pfam" id="PF02687">
    <property type="entry name" value="FtsX"/>
    <property type="match status" value="1"/>
</dbReference>
<protein>
    <submittedName>
        <fullName evidence="10">ABC transporter ATP-binding protein</fullName>
    </submittedName>
</protein>
<evidence type="ECO:0000259" key="8">
    <source>
        <dbReference type="Pfam" id="PF02687"/>
    </source>
</evidence>
<dbReference type="PANTHER" id="PTHR30572">
    <property type="entry name" value="MEMBRANE COMPONENT OF TRANSPORTER-RELATED"/>
    <property type="match status" value="1"/>
</dbReference>